<reference evidence="6 7" key="1">
    <citation type="journal article" date="2024" name="G3 (Bethesda)">
        <title>Genome assembly of Hibiscus sabdariffa L. provides insights into metabolisms of medicinal natural products.</title>
        <authorList>
            <person name="Kim T."/>
        </authorList>
    </citation>
    <scope>NUCLEOTIDE SEQUENCE [LARGE SCALE GENOMIC DNA]</scope>
    <source>
        <strain evidence="6">TK-2024</strain>
        <tissue evidence="6">Old leaves</tissue>
    </source>
</reference>
<keyword evidence="3" id="KW-0862">Zinc</keyword>
<evidence type="ECO:0000259" key="5">
    <source>
        <dbReference type="SMART" id="SM00336"/>
    </source>
</evidence>
<protein>
    <recommendedName>
        <fullName evidence="5">B box-type domain-containing protein</fullName>
    </recommendedName>
</protein>
<evidence type="ECO:0000256" key="2">
    <source>
        <dbReference type="ARBA" id="ARBA00022771"/>
    </source>
</evidence>
<dbReference type="Pfam" id="PF00643">
    <property type="entry name" value="zf-B_box"/>
    <property type="match status" value="1"/>
</dbReference>
<evidence type="ECO:0000313" key="6">
    <source>
        <dbReference type="EMBL" id="KAK9025800.1"/>
    </source>
</evidence>
<evidence type="ECO:0000256" key="1">
    <source>
        <dbReference type="ARBA" id="ARBA00022723"/>
    </source>
</evidence>
<dbReference type="InterPro" id="IPR000315">
    <property type="entry name" value="Znf_B-box"/>
</dbReference>
<dbReference type="CDD" id="cd19821">
    <property type="entry name" value="Bbox1_BBX-like"/>
    <property type="match status" value="1"/>
</dbReference>
<feature type="domain" description="B box-type" evidence="5">
    <location>
        <begin position="1"/>
        <end position="45"/>
    </location>
</feature>
<dbReference type="PANTHER" id="PTHR31717">
    <property type="entry name" value="ZINC FINGER PROTEIN CONSTANS-LIKE 10"/>
    <property type="match status" value="1"/>
</dbReference>
<sequence length="264" mass="28720">MRNCELCGGLARTHCKSDQANLCWDCDLKVHGANFLVAKHTRTLLCHLCQSPTPWLASGHHLSPALSVCEYCVANKDNACDVTTEPEESSEAEYDDDEDEEEDYDGLDDDGEEEDAENQVVPWSGDSSSFSMMKPMASSDSLSSTEGGGGGLRLKRIRRSLSFCSDDEIACSSSHVRSVGSSNGEASSSSSMSSSRLLKRPRLAEVNHSAIIQDQGERESRSTAIIGSLKRLQNHMIIHDNDNDNDASATMIGQRSEPLDLTSL</sequence>
<evidence type="ECO:0000256" key="4">
    <source>
        <dbReference type="SAM" id="MobiDB-lite"/>
    </source>
</evidence>
<keyword evidence="1" id="KW-0479">Metal-binding</keyword>
<dbReference type="Proteomes" id="UP001396334">
    <property type="component" value="Unassembled WGS sequence"/>
</dbReference>
<name>A0ABR2SKM6_9ROSI</name>
<keyword evidence="7" id="KW-1185">Reference proteome</keyword>
<dbReference type="SMART" id="SM00336">
    <property type="entry name" value="BBOX"/>
    <property type="match status" value="1"/>
</dbReference>
<feature type="region of interest" description="Disordered" evidence="4">
    <location>
        <begin position="174"/>
        <end position="200"/>
    </location>
</feature>
<dbReference type="EMBL" id="JBBPBN010000013">
    <property type="protein sequence ID" value="KAK9025800.1"/>
    <property type="molecule type" value="Genomic_DNA"/>
</dbReference>
<feature type="region of interest" description="Disordered" evidence="4">
    <location>
        <begin position="241"/>
        <end position="264"/>
    </location>
</feature>
<feature type="region of interest" description="Disordered" evidence="4">
    <location>
        <begin position="82"/>
        <end position="150"/>
    </location>
</feature>
<comment type="caution">
    <text evidence="6">The sequence shown here is derived from an EMBL/GenBank/DDBJ whole genome shotgun (WGS) entry which is preliminary data.</text>
</comment>
<gene>
    <name evidence="6" type="ORF">V6N11_038655</name>
</gene>
<organism evidence="6 7">
    <name type="scientific">Hibiscus sabdariffa</name>
    <name type="common">roselle</name>
    <dbReference type="NCBI Taxonomy" id="183260"/>
    <lineage>
        <taxon>Eukaryota</taxon>
        <taxon>Viridiplantae</taxon>
        <taxon>Streptophyta</taxon>
        <taxon>Embryophyta</taxon>
        <taxon>Tracheophyta</taxon>
        <taxon>Spermatophyta</taxon>
        <taxon>Magnoliopsida</taxon>
        <taxon>eudicotyledons</taxon>
        <taxon>Gunneridae</taxon>
        <taxon>Pentapetalae</taxon>
        <taxon>rosids</taxon>
        <taxon>malvids</taxon>
        <taxon>Malvales</taxon>
        <taxon>Malvaceae</taxon>
        <taxon>Malvoideae</taxon>
        <taxon>Hibiscus</taxon>
    </lineage>
</organism>
<dbReference type="PANTHER" id="PTHR31717:SF132">
    <property type="entry name" value="ZINC FINGER PROTEIN CONSTANS-LIKE 1-LIKE"/>
    <property type="match status" value="1"/>
</dbReference>
<feature type="compositionally biased region" description="Low complexity" evidence="4">
    <location>
        <begin position="174"/>
        <end position="195"/>
    </location>
</feature>
<dbReference type="InterPro" id="IPR049808">
    <property type="entry name" value="CONSTANS-like_Bbox1"/>
</dbReference>
<proteinExistence type="predicted"/>
<evidence type="ECO:0000256" key="3">
    <source>
        <dbReference type="ARBA" id="ARBA00022833"/>
    </source>
</evidence>
<accession>A0ABR2SKM6</accession>
<keyword evidence="2" id="KW-0863">Zinc-finger</keyword>
<evidence type="ECO:0000313" key="7">
    <source>
        <dbReference type="Proteomes" id="UP001396334"/>
    </source>
</evidence>
<feature type="compositionally biased region" description="Acidic residues" evidence="4">
    <location>
        <begin position="84"/>
        <end position="117"/>
    </location>
</feature>